<protein>
    <submittedName>
        <fullName evidence="1">Ornithine cyclodeaminase</fullName>
    </submittedName>
</protein>
<dbReference type="InterPro" id="IPR003462">
    <property type="entry name" value="ODC_Mu_crystall"/>
</dbReference>
<dbReference type="KEGG" id="csty:KN1_07040"/>
<dbReference type="EMBL" id="AP024597">
    <property type="protein sequence ID" value="BCU69407.1"/>
    <property type="molecule type" value="Genomic_DNA"/>
</dbReference>
<dbReference type="InterPro" id="IPR023401">
    <property type="entry name" value="ODC_N"/>
</dbReference>
<dbReference type="PANTHER" id="PTHR13812">
    <property type="entry name" value="KETIMINE REDUCTASE MU-CRYSTALLIN"/>
    <property type="match status" value="1"/>
</dbReference>
<dbReference type="Pfam" id="PF02423">
    <property type="entry name" value="OCD_Mu_crystall"/>
    <property type="match status" value="1"/>
</dbReference>
<evidence type="ECO:0000313" key="2">
    <source>
        <dbReference type="Proteomes" id="UP000825123"/>
    </source>
</evidence>
<organism evidence="1 2">
    <name type="scientific">Stygiolobus caldivivus</name>
    <dbReference type="NCBI Taxonomy" id="2824673"/>
    <lineage>
        <taxon>Archaea</taxon>
        <taxon>Thermoproteota</taxon>
        <taxon>Thermoprotei</taxon>
        <taxon>Sulfolobales</taxon>
        <taxon>Sulfolobaceae</taxon>
        <taxon>Stygiolobus</taxon>
    </lineage>
</organism>
<dbReference type="RefSeq" id="WP_221289439.1">
    <property type="nucleotide sequence ID" value="NZ_AP024597.1"/>
</dbReference>
<dbReference type="Gene3D" id="3.40.50.720">
    <property type="entry name" value="NAD(P)-binding Rossmann-like Domain"/>
    <property type="match status" value="1"/>
</dbReference>
<dbReference type="SUPFAM" id="SSF51735">
    <property type="entry name" value="NAD(P)-binding Rossmann-fold domains"/>
    <property type="match status" value="1"/>
</dbReference>
<keyword evidence="2" id="KW-1185">Reference proteome</keyword>
<dbReference type="Proteomes" id="UP000825123">
    <property type="component" value="Chromosome"/>
</dbReference>
<dbReference type="GeneID" id="66162461"/>
<dbReference type="Gene3D" id="3.30.1780.10">
    <property type="entry name" value="ornithine cyclodeaminase, domain 1"/>
    <property type="match status" value="1"/>
</dbReference>
<proteinExistence type="predicted"/>
<dbReference type="GO" id="GO:0005737">
    <property type="term" value="C:cytoplasm"/>
    <property type="evidence" value="ECO:0007669"/>
    <property type="project" value="TreeGrafter"/>
</dbReference>
<sequence length="317" mass="35464">MAILLREDDVKRTLEYGGVYEAIVNAFNQLHNNLASNTKRVRTSYHGSVLTYQAGGLDHYLGFKVFIKGSFMSMLFDENGELLLFSEADLLTRIRTGVISVIAADYLAKKGYSRVTIIGLGKQGQFQVRAFYELKKGLSIKVFSKEKMELEIRQLLKDGINVIKAKDYKDACKDADVIVTMTNSKDPFLKLEFLEKGVHINAMGSNLPERVELFPEVLKASSVIAVEDINQAKEEAGDLILADKMKMLDWEKVVPLSAVIGGIRGRKNEEEITIFKSLGIGLEDVAVMKVLYEKAKKLGLGTEIEVKGKWSQESEEK</sequence>
<reference evidence="1 2" key="1">
    <citation type="submission" date="2021-04" db="EMBL/GenBank/DDBJ databases">
        <title>Complete genome sequence of Stygiolobus sp. KN-1.</title>
        <authorList>
            <person name="Nakamura K."/>
            <person name="Sakai H."/>
            <person name="Kurosawa N."/>
        </authorList>
    </citation>
    <scope>NUCLEOTIDE SEQUENCE [LARGE SCALE GENOMIC DNA]</scope>
    <source>
        <strain evidence="1 2">KN-1</strain>
    </source>
</reference>
<accession>A0A8D5ZIM8</accession>
<dbReference type="AlphaFoldDB" id="A0A8D5ZIM8"/>
<dbReference type="InterPro" id="IPR036291">
    <property type="entry name" value="NAD(P)-bd_dom_sf"/>
</dbReference>
<name>A0A8D5ZIM8_9CREN</name>
<dbReference type="PANTHER" id="PTHR13812:SF19">
    <property type="entry name" value="KETIMINE REDUCTASE MU-CRYSTALLIN"/>
    <property type="match status" value="1"/>
</dbReference>
<gene>
    <name evidence="1" type="ORF">KN1_07040</name>
</gene>
<evidence type="ECO:0000313" key="1">
    <source>
        <dbReference type="EMBL" id="BCU69407.1"/>
    </source>
</evidence>